<dbReference type="OrthoDB" id="198115at2"/>
<dbReference type="SUPFAM" id="SSF52540">
    <property type="entry name" value="P-loop containing nucleoside triphosphate hydrolases"/>
    <property type="match status" value="1"/>
</dbReference>
<evidence type="ECO:0000313" key="1">
    <source>
        <dbReference type="EMBL" id="SCW84376.1"/>
    </source>
</evidence>
<organism evidence="1 2">
    <name type="scientific">Paenibacillus tianmuensis</name>
    <dbReference type="NCBI Taxonomy" id="624147"/>
    <lineage>
        <taxon>Bacteria</taxon>
        <taxon>Bacillati</taxon>
        <taxon>Bacillota</taxon>
        <taxon>Bacilli</taxon>
        <taxon>Bacillales</taxon>
        <taxon>Paenibacillaceae</taxon>
        <taxon>Paenibacillus</taxon>
    </lineage>
</organism>
<gene>
    <name evidence="1" type="ORF">SAMN04487970_106523</name>
</gene>
<dbReference type="AlphaFoldDB" id="A0A1G4TSI8"/>
<dbReference type="Proteomes" id="UP000198601">
    <property type="component" value="Unassembled WGS sequence"/>
</dbReference>
<keyword evidence="1" id="KW-0808">Transferase</keyword>
<dbReference type="Gene3D" id="3.40.50.300">
    <property type="entry name" value="P-loop containing nucleotide triphosphate hydrolases"/>
    <property type="match status" value="1"/>
</dbReference>
<accession>A0A1G4TSI8</accession>
<keyword evidence="1" id="KW-0418">Kinase</keyword>
<reference evidence="2" key="1">
    <citation type="submission" date="2016-10" db="EMBL/GenBank/DDBJ databases">
        <authorList>
            <person name="Varghese N."/>
            <person name="Submissions S."/>
        </authorList>
    </citation>
    <scope>NUCLEOTIDE SEQUENCE [LARGE SCALE GENOMIC DNA]</scope>
    <source>
        <strain evidence="2">CGMCC 1.8946</strain>
    </source>
</reference>
<dbReference type="RefSeq" id="WP_090676690.1">
    <property type="nucleotide sequence ID" value="NZ_FMTT01000065.1"/>
</dbReference>
<proteinExistence type="predicted"/>
<dbReference type="Pfam" id="PF13671">
    <property type="entry name" value="AAA_33"/>
    <property type="match status" value="1"/>
</dbReference>
<keyword evidence="2" id="KW-1185">Reference proteome</keyword>
<dbReference type="EMBL" id="FMTT01000065">
    <property type="protein sequence ID" value="SCW84376.1"/>
    <property type="molecule type" value="Genomic_DNA"/>
</dbReference>
<name>A0A1G4TSI8_9BACL</name>
<evidence type="ECO:0000313" key="2">
    <source>
        <dbReference type="Proteomes" id="UP000198601"/>
    </source>
</evidence>
<sequence length="200" mass="22707">MRKLVFFLGPAGAGKTTLAKALVRRRHAALFDMDTLARPASEAIMTLSGLDPNDRDSSVYKMRCRDLGYRITMDAALENVDLGVNAFVIGPFTRELEDPVWPEKELLRIGASLRDVDVKAILVSLPGEQHYRERIRDRGLALDAWKLDNWNEFSRSLAVREIRWKLPASSILSFDNAGPLSEEKLRQVERFIYGNESEDE</sequence>
<dbReference type="GO" id="GO:0016301">
    <property type="term" value="F:kinase activity"/>
    <property type="evidence" value="ECO:0007669"/>
    <property type="project" value="UniProtKB-KW"/>
</dbReference>
<protein>
    <submittedName>
        <fullName evidence="1">Shikimate kinase</fullName>
    </submittedName>
</protein>
<dbReference type="InterPro" id="IPR027417">
    <property type="entry name" value="P-loop_NTPase"/>
</dbReference>
<dbReference type="STRING" id="624147.SAMN04487970_106523"/>